<dbReference type="GO" id="GO:0016020">
    <property type="term" value="C:membrane"/>
    <property type="evidence" value="ECO:0007669"/>
    <property type="project" value="UniProtKB-SubCell"/>
</dbReference>
<organism evidence="15 16">
    <name type="scientific">Haemonchus contortus</name>
    <name type="common">Barber pole worm</name>
    <dbReference type="NCBI Taxonomy" id="6289"/>
    <lineage>
        <taxon>Eukaryota</taxon>
        <taxon>Metazoa</taxon>
        <taxon>Ecdysozoa</taxon>
        <taxon>Nematoda</taxon>
        <taxon>Chromadorea</taxon>
        <taxon>Rhabditida</taxon>
        <taxon>Rhabditina</taxon>
        <taxon>Rhabditomorpha</taxon>
        <taxon>Strongyloidea</taxon>
        <taxon>Trichostrongylidae</taxon>
        <taxon>Haemonchus</taxon>
    </lineage>
</organism>
<feature type="transmembrane region" description="Helical" evidence="13">
    <location>
        <begin position="45"/>
        <end position="64"/>
    </location>
</feature>
<evidence type="ECO:0000259" key="14">
    <source>
        <dbReference type="Pfam" id="PF02434"/>
    </source>
</evidence>
<evidence type="ECO:0000256" key="6">
    <source>
        <dbReference type="ARBA" id="ARBA00022679"/>
    </source>
</evidence>
<proteinExistence type="inferred from homology"/>
<dbReference type="Pfam" id="PF02434">
    <property type="entry name" value="Fringe"/>
    <property type="match status" value="1"/>
</dbReference>
<dbReference type="Gene3D" id="3.90.550.50">
    <property type="match status" value="2"/>
</dbReference>
<evidence type="ECO:0000313" key="16">
    <source>
        <dbReference type="WBParaSite" id="HCON_00162080-00001"/>
    </source>
</evidence>
<feature type="region of interest" description="Disordered" evidence="12">
    <location>
        <begin position="368"/>
        <end position="410"/>
    </location>
</feature>
<comment type="subcellular location">
    <subcellularLocation>
        <location evidence="1">Membrane</location>
        <topology evidence="1">Single-pass type II membrane protein</topology>
    </subcellularLocation>
</comment>
<evidence type="ECO:0000256" key="12">
    <source>
        <dbReference type="SAM" id="MobiDB-lite"/>
    </source>
</evidence>
<comment type="pathway">
    <text evidence="2">Protein modification; protein glycosylation.</text>
</comment>
<evidence type="ECO:0000313" key="15">
    <source>
        <dbReference type="Proteomes" id="UP000025227"/>
    </source>
</evidence>
<feature type="domain" description="Fringe-like glycosyltransferase" evidence="14">
    <location>
        <begin position="111"/>
        <end position="292"/>
    </location>
</feature>
<accession>A0A7I5EDP1</accession>
<evidence type="ECO:0000256" key="7">
    <source>
        <dbReference type="ARBA" id="ARBA00022692"/>
    </source>
</evidence>
<comment type="similarity">
    <text evidence="3">Belongs to the glycosyltransferase 31 family. Beta3-Gal-T subfamily.</text>
</comment>
<evidence type="ECO:0000256" key="9">
    <source>
        <dbReference type="ARBA" id="ARBA00022968"/>
    </source>
</evidence>
<dbReference type="InterPro" id="IPR003378">
    <property type="entry name" value="Fringe-like_glycosylTrfase"/>
</dbReference>
<dbReference type="GO" id="GO:0016263">
    <property type="term" value="F:glycoprotein-N-acetylgalactosamine 3-beta-galactosyltransferase activity"/>
    <property type="evidence" value="ECO:0007669"/>
    <property type="project" value="UniProtKB-EC"/>
</dbReference>
<keyword evidence="5" id="KW-0328">Glycosyltransferase</keyword>
<evidence type="ECO:0000256" key="11">
    <source>
        <dbReference type="ARBA" id="ARBA00023136"/>
    </source>
</evidence>
<keyword evidence="6" id="KW-0808">Transferase</keyword>
<dbReference type="PANTHER" id="PTHR23033">
    <property type="entry name" value="BETA1,3-GALACTOSYLTRANSFERASE"/>
    <property type="match status" value="1"/>
</dbReference>
<name>A0A7I5EDP1_HAECO</name>
<keyword evidence="8" id="KW-0547">Nucleotide-binding</keyword>
<evidence type="ECO:0000256" key="10">
    <source>
        <dbReference type="ARBA" id="ARBA00022989"/>
    </source>
</evidence>
<dbReference type="PANTHER" id="PTHR23033:SF12">
    <property type="entry name" value="GLYCOPROTEIN-N-ACETYLGALACTOSAMINE 3-BETA-GALACTOSYLTRANSFERASE 1-RELATED"/>
    <property type="match status" value="1"/>
</dbReference>
<evidence type="ECO:0000256" key="1">
    <source>
        <dbReference type="ARBA" id="ARBA00004606"/>
    </source>
</evidence>
<evidence type="ECO:0000256" key="5">
    <source>
        <dbReference type="ARBA" id="ARBA00022676"/>
    </source>
</evidence>
<dbReference type="Proteomes" id="UP000025227">
    <property type="component" value="Unplaced"/>
</dbReference>
<keyword evidence="10 13" id="KW-1133">Transmembrane helix</keyword>
<dbReference type="WBParaSite" id="HCON_00162080-00001">
    <property type="protein sequence ID" value="HCON_00162080-00001"/>
    <property type="gene ID" value="HCON_00162080"/>
</dbReference>
<dbReference type="EC" id="2.4.1.122" evidence="4"/>
<evidence type="ECO:0000256" key="4">
    <source>
        <dbReference type="ARBA" id="ARBA00012557"/>
    </source>
</evidence>
<evidence type="ECO:0000256" key="13">
    <source>
        <dbReference type="SAM" id="Phobius"/>
    </source>
</evidence>
<evidence type="ECO:0000256" key="8">
    <source>
        <dbReference type="ARBA" id="ARBA00022741"/>
    </source>
</evidence>
<dbReference type="AlphaFoldDB" id="A0A7I5EDP1"/>
<keyword evidence="11 13" id="KW-0472">Membrane</keyword>
<dbReference type="OrthoDB" id="414175at2759"/>
<sequence>FSIPDEQVLSIITKMDHPALLRRINSIALQVQNLGYRHQVTASRLVVVIVVFIVAIHLFFKISLPNSLNHKWRLSRSKRHIGLRSDIISYERVKVSKQAQLLPKKGRLLCFVITTPKYHYTRVPAIYETWLPRCDHGQFFTSERMGEEVPHSTVLADLPDDYRYLFQKTMIALHYAYTNISDQFDWYYKTDRRTDERTDRRALYKADDDTYVIMEHMYEYLATLDPSEPYYLGYTMKPFLKRGYNGGGAGYVLSRAALKLFIDRAFHDRTNCPFDSSEDVGLGRCLQNIEIYPHDTRNENGQQRFHTYRPDDMFHGKVLDEWHYYPQINGHDWIAPDLISIHHLHQDEIRAYDDLLYRMRSPQLSHAVMPSQSDLYDDDEEDVTQKDIHDFSSAPPAKTNMTHRKPDLTA</sequence>
<evidence type="ECO:0000256" key="3">
    <source>
        <dbReference type="ARBA" id="ARBA00006462"/>
    </source>
</evidence>
<keyword evidence="9" id="KW-0735">Signal-anchor</keyword>
<protein>
    <recommendedName>
        <fullName evidence="4">N-acetylgalactosaminide beta-1,3-galactosyltransferase</fullName>
        <ecNumber evidence="4">2.4.1.122</ecNumber>
    </recommendedName>
</protein>
<reference evidence="16" key="1">
    <citation type="submission" date="2020-12" db="UniProtKB">
        <authorList>
            <consortium name="WormBaseParasite"/>
        </authorList>
    </citation>
    <scope>IDENTIFICATION</scope>
    <source>
        <strain evidence="16">MHco3</strain>
    </source>
</reference>
<dbReference type="GO" id="GO:0000166">
    <property type="term" value="F:nucleotide binding"/>
    <property type="evidence" value="ECO:0007669"/>
    <property type="project" value="UniProtKB-KW"/>
</dbReference>
<keyword evidence="15" id="KW-1185">Reference proteome</keyword>
<evidence type="ECO:0000256" key="2">
    <source>
        <dbReference type="ARBA" id="ARBA00004922"/>
    </source>
</evidence>
<dbReference type="InterPro" id="IPR026050">
    <property type="entry name" value="C1GALT1/C1GALT1_chp1"/>
</dbReference>
<keyword evidence="7 13" id="KW-0812">Transmembrane</keyword>